<evidence type="ECO:0000259" key="2">
    <source>
        <dbReference type="PROSITE" id="PS51733"/>
    </source>
</evidence>
<dbReference type="HOGENOM" id="CLU_051096_3_2_6"/>
<dbReference type="GO" id="GO:0005737">
    <property type="term" value="C:cytoplasm"/>
    <property type="evidence" value="ECO:0007669"/>
    <property type="project" value="TreeGrafter"/>
</dbReference>
<dbReference type="Gene3D" id="3.30.930.10">
    <property type="entry name" value="Bira Bifunctional Protein, Domain 2"/>
    <property type="match status" value="1"/>
</dbReference>
<dbReference type="PROSITE" id="PS51733">
    <property type="entry name" value="BPL_LPL_CATALYTIC"/>
    <property type="match status" value="1"/>
</dbReference>
<dbReference type="SUPFAM" id="SSF55681">
    <property type="entry name" value="Class II aaRS and biotin synthetases"/>
    <property type="match status" value="1"/>
</dbReference>
<evidence type="ECO:0000256" key="1">
    <source>
        <dbReference type="ARBA" id="ARBA00022598"/>
    </source>
</evidence>
<sequence length="259" mass="29662">MKNHNYIEQELSSEIDDIKVEYFLTIGSTNDYLLEQKLSYKYHICYADIQTKGRGRRGGKWVSENQDNIYSSLAFHCNCNISESKLMSVKVALGVFVTIKEHLPEKLQQYLKIKLPNDIYFKDQKLAGILIETKNIKQDSFDIVIGVGINVNMLDISENIDREWISLAIINKQQMDSSTIIVSLVKNIIKYFAISGDVAITEFSDYDYTYNKMIKFNYGDKPCVGIAKGVSKDLKLSLIEGDNQFELDLAIINKIRVIK</sequence>
<dbReference type="PANTHER" id="PTHR12835:SF5">
    <property type="entry name" value="BIOTIN--PROTEIN LIGASE"/>
    <property type="match status" value="1"/>
</dbReference>
<dbReference type="InterPro" id="IPR004408">
    <property type="entry name" value="Biotin_CoA_COase_ligase"/>
</dbReference>
<accession>A0A097ENM5</accession>
<dbReference type="AlphaFoldDB" id="A0A097ENM5"/>
<protein>
    <submittedName>
        <fullName evidence="3">Biotin--acetyl-CoA-carboxylase ligase</fullName>
    </submittedName>
</protein>
<evidence type="ECO:0000313" key="3">
    <source>
        <dbReference type="EMBL" id="AIT09167.1"/>
    </source>
</evidence>
<dbReference type="Pfam" id="PF03099">
    <property type="entry name" value="BPL_LplA_LipB"/>
    <property type="match status" value="1"/>
</dbReference>
<reference evidence="3 4" key="1">
    <citation type="submission" date="2014-10" db="EMBL/GenBank/DDBJ databases">
        <title>Whole genome sequence of Francisella endociliophora strain FSC1006, isolated from a laboratory culture of the marine ciliate Euplotes raikovi.</title>
        <authorList>
            <person name="Granberg M."/>
            <person name="Backman S."/>
            <person name="Lundmark E."/>
            <person name="Nilsson E."/>
            <person name="Karlsson E."/>
            <person name="Thelaus J."/>
            <person name="Ohrman C."/>
            <person name="Larkeryd A."/>
            <person name="Stenberg P."/>
        </authorList>
    </citation>
    <scope>NUCLEOTIDE SEQUENCE [LARGE SCALE GENOMIC DNA]</scope>
    <source>
        <strain evidence="3 4">FSC1006</strain>
    </source>
</reference>
<dbReference type="CDD" id="cd16442">
    <property type="entry name" value="BPL"/>
    <property type="match status" value="1"/>
</dbReference>
<proteinExistence type="predicted"/>
<dbReference type="GO" id="GO:0004077">
    <property type="term" value="F:biotin--[biotin carboxyl-carrier protein] ligase activity"/>
    <property type="evidence" value="ECO:0007669"/>
    <property type="project" value="InterPro"/>
</dbReference>
<keyword evidence="1 3" id="KW-0436">Ligase</keyword>
<dbReference type="STRING" id="1547445.LO80_03735"/>
<dbReference type="OrthoDB" id="9807064at2"/>
<gene>
    <name evidence="3" type="ORF">LO80_03735</name>
</gene>
<dbReference type="PANTHER" id="PTHR12835">
    <property type="entry name" value="BIOTIN PROTEIN LIGASE"/>
    <property type="match status" value="1"/>
</dbReference>
<feature type="domain" description="BPL/LPL catalytic" evidence="2">
    <location>
        <begin position="5"/>
        <end position="196"/>
    </location>
</feature>
<dbReference type="InterPro" id="IPR045864">
    <property type="entry name" value="aa-tRNA-synth_II/BPL/LPL"/>
</dbReference>
<dbReference type="EMBL" id="CP009574">
    <property type="protein sequence ID" value="AIT09167.1"/>
    <property type="molecule type" value="Genomic_DNA"/>
</dbReference>
<organism evidence="3 4">
    <name type="scientific">Candidatus Francisella endociliophora</name>
    <dbReference type="NCBI Taxonomy" id="653937"/>
    <lineage>
        <taxon>Bacteria</taxon>
        <taxon>Pseudomonadati</taxon>
        <taxon>Pseudomonadota</taxon>
        <taxon>Gammaproteobacteria</taxon>
        <taxon>Thiotrichales</taxon>
        <taxon>Francisellaceae</taxon>
        <taxon>Francisella</taxon>
    </lineage>
</organism>
<keyword evidence="4" id="KW-1185">Reference proteome</keyword>
<dbReference type="Proteomes" id="UP000029672">
    <property type="component" value="Chromosome"/>
</dbReference>
<dbReference type="NCBIfam" id="TIGR00121">
    <property type="entry name" value="birA_ligase"/>
    <property type="match status" value="1"/>
</dbReference>
<dbReference type="KEGG" id="frf:LO80_03735"/>
<dbReference type="eggNOG" id="COG0340">
    <property type="taxonomic scope" value="Bacteria"/>
</dbReference>
<evidence type="ECO:0000313" key="4">
    <source>
        <dbReference type="Proteomes" id="UP000029672"/>
    </source>
</evidence>
<name>A0A097ENM5_9GAMM</name>
<dbReference type="RefSeq" id="WP_040008688.1">
    <property type="nucleotide sequence ID" value="NZ_CP009574.1"/>
</dbReference>
<dbReference type="InterPro" id="IPR004143">
    <property type="entry name" value="BPL_LPL_catalytic"/>
</dbReference>